<dbReference type="EC" id="3.5.4.5" evidence="4"/>
<dbReference type="InterPro" id="IPR016192">
    <property type="entry name" value="APOBEC/CMP_deaminase_Zn-bd"/>
</dbReference>
<keyword evidence="5" id="KW-0479">Metal-binding</keyword>
<evidence type="ECO:0000256" key="7">
    <source>
        <dbReference type="ARBA" id="ARBA00022833"/>
    </source>
</evidence>
<evidence type="ECO:0000313" key="11">
    <source>
        <dbReference type="EMBL" id="KAK4005424.1"/>
    </source>
</evidence>
<dbReference type="Pfam" id="PF00383">
    <property type="entry name" value="dCMP_cyt_deam_1"/>
    <property type="match status" value="1"/>
</dbReference>
<accession>A0ABQ9YXP5</accession>
<evidence type="ECO:0000256" key="1">
    <source>
        <dbReference type="ARBA" id="ARBA00001947"/>
    </source>
</evidence>
<evidence type="ECO:0000256" key="8">
    <source>
        <dbReference type="ARBA" id="ARBA00032005"/>
    </source>
</evidence>
<comment type="similarity">
    <text evidence="3">Belongs to the cytidine and deoxycytidylate deaminase family.</text>
</comment>
<dbReference type="EMBL" id="JAOYFB010000001">
    <property type="protein sequence ID" value="KAK4005424.1"/>
    <property type="molecule type" value="Genomic_DNA"/>
</dbReference>
<dbReference type="PANTHER" id="PTHR11644:SF2">
    <property type="entry name" value="CYTIDINE DEAMINASE"/>
    <property type="match status" value="1"/>
</dbReference>
<reference evidence="11 12" key="1">
    <citation type="journal article" date="2023" name="Nucleic Acids Res.">
        <title>The hologenome of Daphnia magna reveals possible DNA methylation and microbiome-mediated evolution of the host genome.</title>
        <authorList>
            <person name="Chaturvedi A."/>
            <person name="Li X."/>
            <person name="Dhandapani V."/>
            <person name="Marshall H."/>
            <person name="Kissane S."/>
            <person name="Cuenca-Cambronero M."/>
            <person name="Asole G."/>
            <person name="Calvet F."/>
            <person name="Ruiz-Romero M."/>
            <person name="Marangio P."/>
            <person name="Guigo R."/>
            <person name="Rago D."/>
            <person name="Mirbahai L."/>
            <person name="Eastwood N."/>
            <person name="Colbourne J.K."/>
            <person name="Zhou J."/>
            <person name="Mallon E."/>
            <person name="Orsini L."/>
        </authorList>
    </citation>
    <scope>NUCLEOTIDE SEQUENCE [LARGE SCALE GENOMIC DNA]</scope>
    <source>
        <strain evidence="11">LRV0_1</strain>
    </source>
</reference>
<feature type="domain" description="CMP/dCMP-type deaminase" evidence="10">
    <location>
        <begin position="74"/>
        <end position="201"/>
    </location>
</feature>
<dbReference type="NCBIfam" id="TIGR01354">
    <property type="entry name" value="cyt_deam_tetra"/>
    <property type="match status" value="1"/>
</dbReference>
<dbReference type="Gene3D" id="3.40.140.10">
    <property type="entry name" value="Cytidine Deaminase, domain 2"/>
    <property type="match status" value="1"/>
</dbReference>
<proteinExistence type="inferred from homology"/>
<evidence type="ECO:0000256" key="6">
    <source>
        <dbReference type="ARBA" id="ARBA00022801"/>
    </source>
</evidence>
<protein>
    <recommendedName>
        <fullName evidence="4">cytidine deaminase</fullName>
        <ecNumber evidence="4">3.5.4.5</ecNumber>
    </recommendedName>
    <alternativeName>
        <fullName evidence="8">Cytidine aminohydrolase</fullName>
    </alternativeName>
</protein>
<comment type="catalytic activity">
    <reaction evidence="9">
        <text>cytidine + H2O + H(+) = uridine + NH4(+)</text>
        <dbReference type="Rhea" id="RHEA:16069"/>
        <dbReference type="ChEBI" id="CHEBI:15377"/>
        <dbReference type="ChEBI" id="CHEBI:15378"/>
        <dbReference type="ChEBI" id="CHEBI:16704"/>
        <dbReference type="ChEBI" id="CHEBI:17562"/>
        <dbReference type="ChEBI" id="CHEBI:28938"/>
        <dbReference type="EC" id="3.5.4.5"/>
    </reaction>
</comment>
<evidence type="ECO:0000256" key="5">
    <source>
        <dbReference type="ARBA" id="ARBA00022723"/>
    </source>
</evidence>
<gene>
    <name evidence="11" type="ORF">OUZ56_007137</name>
</gene>
<evidence type="ECO:0000256" key="3">
    <source>
        <dbReference type="ARBA" id="ARBA00006576"/>
    </source>
</evidence>
<dbReference type="CDD" id="cd01283">
    <property type="entry name" value="cytidine_deaminase"/>
    <property type="match status" value="1"/>
</dbReference>
<keyword evidence="6" id="KW-0378">Hydrolase</keyword>
<dbReference type="Proteomes" id="UP001234178">
    <property type="component" value="Unassembled WGS sequence"/>
</dbReference>
<name>A0ABQ9YXP5_9CRUS</name>
<evidence type="ECO:0000256" key="2">
    <source>
        <dbReference type="ARBA" id="ARBA00003949"/>
    </source>
</evidence>
<keyword evidence="12" id="KW-1185">Reference proteome</keyword>
<evidence type="ECO:0000256" key="4">
    <source>
        <dbReference type="ARBA" id="ARBA00012783"/>
    </source>
</evidence>
<dbReference type="InterPro" id="IPR016193">
    <property type="entry name" value="Cytidine_deaminase-like"/>
</dbReference>
<evidence type="ECO:0000256" key="9">
    <source>
        <dbReference type="ARBA" id="ARBA00049558"/>
    </source>
</evidence>
<dbReference type="InterPro" id="IPR050202">
    <property type="entry name" value="Cyt/Deoxycyt_deaminase"/>
</dbReference>
<sequence>MVYSMILLVFENEPLNPNVFVRPQTTNHFCVSQSAFKTSFASVDFRAKKTVYWQLSAKMGDNNQESVKYELLDSSVKTIIHKAQAIREKAYCPYSKFAVGAALLCEDGTIVDGCNVENVSYGLTICAERAAICKAISQEQKSFKCIAICAEMEDYFVSPCGACRQVLAEFNTGMEVYLCKPNNDIVKTSVTKLLPLSFTPNWVSFST</sequence>
<dbReference type="NCBIfam" id="NF004064">
    <property type="entry name" value="PRK05578.1"/>
    <property type="match status" value="1"/>
</dbReference>
<comment type="function">
    <text evidence="2">This enzyme scavenges exogenous and endogenous cytidine and 2'-deoxycytidine for UMP synthesis.</text>
</comment>
<dbReference type="InterPro" id="IPR002125">
    <property type="entry name" value="CMP_dCMP_dom"/>
</dbReference>
<comment type="caution">
    <text evidence="11">The sequence shown here is derived from an EMBL/GenBank/DDBJ whole genome shotgun (WGS) entry which is preliminary data.</text>
</comment>
<organism evidence="11 12">
    <name type="scientific">Daphnia magna</name>
    <dbReference type="NCBI Taxonomy" id="35525"/>
    <lineage>
        <taxon>Eukaryota</taxon>
        <taxon>Metazoa</taxon>
        <taxon>Ecdysozoa</taxon>
        <taxon>Arthropoda</taxon>
        <taxon>Crustacea</taxon>
        <taxon>Branchiopoda</taxon>
        <taxon>Diplostraca</taxon>
        <taxon>Cladocera</taxon>
        <taxon>Anomopoda</taxon>
        <taxon>Daphniidae</taxon>
        <taxon>Daphnia</taxon>
    </lineage>
</organism>
<dbReference type="InterPro" id="IPR006262">
    <property type="entry name" value="Cyt_deam_tetra"/>
</dbReference>
<comment type="cofactor">
    <cofactor evidence="1">
        <name>Zn(2+)</name>
        <dbReference type="ChEBI" id="CHEBI:29105"/>
    </cofactor>
</comment>
<keyword evidence="7" id="KW-0862">Zinc</keyword>
<evidence type="ECO:0000259" key="10">
    <source>
        <dbReference type="PROSITE" id="PS51747"/>
    </source>
</evidence>
<dbReference type="PANTHER" id="PTHR11644">
    <property type="entry name" value="CYTIDINE DEAMINASE"/>
    <property type="match status" value="1"/>
</dbReference>
<dbReference type="SUPFAM" id="SSF53927">
    <property type="entry name" value="Cytidine deaminase-like"/>
    <property type="match status" value="1"/>
</dbReference>
<evidence type="ECO:0000313" key="12">
    <source>
        <dbReference type="Proteomes" id="UP001234178"/>
    </source>
</evidence>
<dbReference type="PROSITE" id="PS00903">
    <property type="entry name" value="CYT_DCMP_DEAMINASES_1"/>
    <property type="match status" value="1"/>
</dbReference>
<dbReference type="PROSITE" id="PS51747">
    <property type="entry name" value="CYT_DCMP_DEAMINASES_2"/>
    <property type="match status" value="1"/>
</dbReference>